<organism evidence="9 10">
    <name type="scientific">Orchesella dallaii</name>
    <dbReference type="NCBI Taxonomy" id="48710"/>
    <lineage>
        <taxon>Eukaryota</taxon>
        <taxon>Metazoa</taxon>
        <taxon>Ecdysozoa</taxon>
        <taxon>Arthropoda</taxon>
        <taxon>Hexapoda</taxon>
        <taxon>Collembola</taxon>
        <taxon>Entomobryomorpha</taxon>
        <taxon>Entomobryoidea</taxon>
        <taxon>Orchesellidae</taxon>
        <taxon>Orchesellinae</taxon>
        <taxon>Orchesella</taxon>
    </lineage>
</organism>
<dbReference type="PROSITE" id="PS50893">
    <property type="entry name" value="ABC_TRANSPORTER_2"/>
    <property type="match status" value="1"/>
</dbReference>
<dbReference type="InterPro" id="IPR003439">
    <property type="entry name" value="ABC_transporter-like_ATP-bd"/>
</dbReference>
<comment type="subcellular location">
    <subcellularLocation>
        <location evidence="1">Membrane</location>
        <topology evidence="1">Multi-pass membrane protein</topology>
    </subcellularLocation>
</comment>
<sequence length="742" mass="83035">MENPRPVYTTPAVSVQNGCKAYFKGKPVLDNFNMTVPKGTIYGLLGASGCGKTTMLSCLVGLRPLDSGEIRVYGAKPGTRESGIPGKRLGYMPQDIALYPHFTIKEILQYFGRIYGMSEFEILERIEFLTNFLDLPDGARVIAGLSGGQQRRTSLAVTLIHDPELLILDEPTVGVDPLLRENIWDHLCQLVERGRTTVIITTHYIEEARQSHTVGLMRNGRLLTEKSPDALLKEHKATLLEDIVLTLCRKDQSLIEGTVVTDPKKVDPVTATLSEISFYSKRKILPSKPKESEYNLHLQSEIVGLNYKRKYSMKPTDGLNNMKRRQSIIEIVNDEAKAQRNRIRALIVRNVINFFRNPVFLFGMIFLPAFQVALTALTIGYDVSDMAIGVVNGELPNWKEECMVDIERGCSSGNLQGLSCRYLNSLPRETLNLIPYDTKEEAINEIHKGNLWGVLTIPANYSQHIVDRSSAGNFAENATLDGTILGTTLDMSHYMAAVLMVRKFYQSFENYIKDLGVDCGGLPQEFQIPLQYREPVYGSSDSKYKEYIIPGALTMLLFLIPMCSCGLAYISDKKQGTMERSRSAGVQTFDFMMAFFFTEGLVIIVQTVFSTTILTLGFDFTINGSIIWYSLLCLLAGLCGQSWGFILGLICSDEPSVLLTAFFIYLPMLILTGITWPLEAVPAYMRYFSYCLPGTLPTASMRSIVIRGLGILHPLVWPGFVSITVWILVSWVLAVIIYRITK</sequence>
<evidence type="ECO:0000256" key="2">
    <source>
        <dbReference type="ARBA" id="ARBA00022692"/>
    </source>
</evidence>
<keyword evidence="6 7" id="KW-0472">Membrane</keyword>
<dbReference type="PANTHER" id="PTHR43038:SF3">
    <property type="entry name" value="ABC TRANSPORTER G FAMILY MEMBER 20 ISOFORM X1"/>
    <property type="match status" value="1"/>
</dbReference>
<keyword evidence="3" id="KW-0547">Nucleotide-binding</keyword>
<reference evidence="9 10" key="1">
    <citation type="submission" date="2024-08" db="EMBL/GenBank/DDBJ databases">
        <authorList>
            <person name="Cucini C."/>
            <person name="Frati F."/>
        </authorList>
    </citation>
    <scope>NUCLEOTIDE SEQUENCE [LARGE SCALE GENOMIC DNA]</scope>
</reference>
<evidence type="ECO:0000256" key="5">
    <source>
        <dbReference type="ARBA" id="ARBA00022989"/>
    </source>
</evidence>
<feature type="transmembrane region" description="Helical" evidence="7">
    <location>
        <begin position="591"/>
        <end position="614"/>
    </location>
</feature>
<dbReference type="Pfam" id="PF12698">
    <property type="entry name" value="ABC2_membrane_3"/>
    <property type="match status" value="1"/>
</dbReference>
<proteinExistence type="predicted"/>
<evidence type="ECO:0000259" key="8">
    <source>
        <dbReference type="PROSITE" id="PS50893"/>
    </source>
</evidence>
<dbReference type="Proteomes" id="UP001642540">
    <property type="component" value="Unassembled WGS sequence"/>
</dbReference>
<evidence type="ECO:0000256" key="6">
    <source>
        <dbReference type="ARBA" id="ARBA00023136"/>
    </source>
</evidence>
<keyword evidence="10" id="KW-1185">Reference proteome</keyword>
<evidence type="ECO:0000256" key="7">
    <source>
        <dbReference type="SAM" id="Phobius"/>
    </source>
</evidence>
<dbReference type="EMBL" id="CAXLJM020000016">
    <property type="protein sequence ID" value="CAL8083324.1"/>
    <property type="molecule type" value="Genomic_DNA"/>
</dbReference>
<evidence type="ECO:0000313" key="10">
    <source>
        <dbReference type="Proteomes" id="UP001642540"/>
    </source>
</evidence>
<evidence type="ECO:0000256" key="1">
    <source>
        <dbReference type="ARBA" id="ARBA00004141"/>
    </source>
</evidence>
<keyword evidence="2 7" id="KW-0812">Transmembrane</keyword>
<dbReference type="CDD" id="cd03230">
    <property type="entry name" value="ABC_DR_subfamily_A"/>
    <property type="match status" value="1"/>
</dbReference>
<dbReference type="PANTHER" id="PTHR43038">
    <property type="entry name" value="ATP-BINDING CASSETTE, SUB-FAMILY H, MEMBER 1"/>
    <property type="match status" value="1"/>
</dbReference>
<dbReference type="Pfam" id="PF00005">
    <property type="entry name" value="ABC_tran"/>
    <property type="match status" value="1"/>
</dbReference>
<dbReference type="InterPro" id="IPR027417">
    <property type="entry name" value="P-loop_NTPase"/>
</dbReference>
<dbReference type="InterPro" id="IPR003593">
    <property type="entry name" value="AAA+_ATPase"/>
</dbReference>
<dbReference type="SMART" id="SM00382">
    <property type="entry name" value="AAA"/>
    <property type="match status" value="1"/>
</dbReference>
<comment type="caution">
    <text evidence="9">The sequence shown here is derived from an EMBL/GenBank/DDBJ whole genome shotgun (WGS) entry which is preliminary data.</text>
</comment>
<keyword evidence="5 7" id="KW-1133">Transmembrane helix</keyword>
<feature type="transmembrane region" description="Helical" evidence="7">
    <location>
        <begin position="657"/>
        <end position="678"/>
    </location>
</feature>
<dbReference type="SUPFAM" id="SSF52540">
    <property type="entry name" value="P-loop containing nucleoside triphosphate hydrolases"/>
    <property type="match status" value="1"/>
</dbReference>
<evidence type="ECO:0000256" key="3">
    <source>
        <dbReference type="ARBA" id="ARBA00022741"/>
    </source>
</evidence>
<protein>
    <recommendedName>
        <fullName evidence="8">ABC transporter domain-containing protein</fullName>
    </recommendedName>
</protein>
<evidence type="ECO:0000256" key="4">
    <source>
        <dbReference type="ARBA" id="ARBA00022840"/>
    </source>
</evidence>
<gene>
    <name evidence="9" type="ORF">ODALV1_LOCUS5452</name>
</gene>
<dbReference type="InterPro" id="IPR013525">
    <property type="entry name" value="ABC2_TM"/>
</dbReference>
<feature type="domain" description="ABC transporter" evidence="8">
    <location>
        <begin position="13"/>
        <end position="244"/>
    </location>
</feature>
<feature type="transmembrane region" description="Helical" evidence="7">
    <location>
        <begin position="715"/>
        <end position="738"/>
    </location>
</feature>
<dbReference type="Gene3D" id="3.40.50.300">
    <property type="entry name" value="P-loop containing nucleotide triphosphate hydrolases"/>
    <property type="match status" value="1"/>
</dbReference>
<feature type="transmembrane region" description="Helical" evidence="7">
    <location>
        <begin position="626"/>
        <end position="650"/>
    </location>
</feature>
<evidence type="ECO:0000313" key="9">
    <source>
        <dbReference type="EMBL" id="CAL8083324.1"/>
    </source>
</evidence>
<feature type="transmembrane region" description="Helical" evidence="7">
    <location>
        <begin position="359"/>
        <end position="381"/>
    </location>
</feature>
<accession>A0ABP1Q2D5</accession>
<keyword evidence="4" id="KW-0067">ATP-binding</keyword>
<name>A0ABP1Q2D5_9HEXA</name>
<feature type="transmembrane region" description="Helical" evidence="7">
    <location>
        <begin position="547"/>
        <end position="570"/>
    </location>
</feature>